<evidence type="ECO:0000256" key="12">
    <source>
        <dbReference type="ARBA" id="ARBA00023146"/>
    </source>
</evidence>
<reference evidence="20" key="1">
    <citation type="submission" date="2017-09" db="EMBL/GenBank/DDBJ databases">
        <title>Depth-based differentiation of microbial function through sediment-hosted aquifers and enrichment of novel symbionts in the deep terrestrial subsurface.</title>
        <authorList>
            <person name="Probst A.J."/>
            <person name="Ladd B."/>
            <person name="Jarett J.K."/>
            <person name="Geller-Mcgrath D.E."/>
            <person name="Sieber C.M.K."/>
            <person name="Emerson J.B."/>
            <person name="Anantharaman K."/>
            <person name="Thomas B.C."/>
            <person name="Malmstrom R."/>
            <person name="Stieglmeier M."/>
            <person name="Klingl A."/>
            <person name="Woyke T."/>
            <person name="Ryan C.M."/>
            <person name="Banfield J.F."/>
        </authorList>
    </citation>
    <scope>NUCLEOTIDE SEQUENCE [LARGE SCALE GENOMIC DNA]</scope>
</reference>
<dbReference type="InterPro" id="IPR023586">
    <property type="entry name" value="Ile-tRNA-ligase_type2"/>
</dbReference>
<keyword evidence="9 15" id="KW-0862">Zinc</keyword>
<dbReference type="GO" id="GO:0006428">
    <property type="term" value="P:isoleucyl-tRNA aminoacylation"/>
    <property type="evidence" value="ECO:0007669"/>
    <property type="project" value="UniProtKB-UniRule"/>
</dbReference>
<dbReference type="Gene3D" id="3.40.50.620">
    <property type="entry name" value="HUPs"/>
    <property type="match status" value="3"/>
</dbReference>
<comment type="function">
    <text evidence="13 15">Catalyzes the attachment of isoleucine to tRNA(Ile). As IleRS can inadvertently accommodate and process structurally similar amino acids such as valine, to avoid such errors it has two additional distinct tRNA(Ile)-dependent editing activities. One activity is designated as 'pretransfer' editing and involves the hydrolysis of activated Val-AMP. The other activity is designated 'posttransfer' editing and involves deacylation of mischarged Val-tRNA(Ile).</text>
</comment>
<comment type="domain">
    <text evidence="15">IleRS has two distinct active sites: one for aminoacylation and one for editing. The misactivated valine is translocated from the active site to the editing site, which sterically excludes the correctly activated isoleucine. The single editing site contains two valyl binding pockets, one specific for each substrate (Val-AMP or Val-tRNA(Ile)).</text>
</comment>
<comment type="caution">
    <text evidence="19">The sequence shown here is derived from an EMBL/GenBank/DDBJ whole genome shotgun (WGS) entry which is preliminary data.</text>
</comment>
<keyword evidence="5 15" id="KW-0963">Cytoplasm</keyword>
<feature type="binding site" evidence="15">
    <location>
        <position position="846"/>
    </location>
    <ligand>
        <name>ATP</name>
        <dbReference type="ChEBI" id="CHEBI:30616"/>
    </ligand>
</feature>
<comment type="subcellular location">
    <subcellularLocation>
        <location evidence="2 15">Cytoplasm</location>
    </subcellularLocation>
</comment>
<dbReference type="CDD" id="cd07961">
    <property type="entry name" value="Anticodon_Ia_Ile_ABEc"/>
    <property type="match status" value="1"/>
</dbReference>
<keyword evidence="7 15" id="KW-0479">Metal-binding</keyword>
<dbReference type="EC" id="6.1.1.5" evidence="15"/>
<dbReference type="PANTHER" id="PTHR42780:SF1">
    <property type="entry name" value="ISOLEUCINE--TRNA LIGASE, CYTOPLASMIC"/>
    <property type="match status" value="1"/>
</dbReference>
<comment type="cofactor">
    <cofactor evidence="1 15">
        <name>Zn(2+)</name>
        <dbReference type="ChEBI" id="CHEBI:29105"/>
    </cofactor>
</comment>
<dbReference type="InterPro" id="IPR029033">
    <property type="entry name" value="His_PPase_superfam"/>
</dbReference>
<evidence type="ECO:0000256" key="2">
    <source>
        <dbReference type="ARBA" id="ARBA00004496"/>
    </source>
</evidence>
<evidence type="ECO:0000256" key="16">
    <source>
        <dbReference type="PIRSR" id="PIRSR613078-2"/>
    </source>
</evidence>
<dbReference type="Pfam" id="PF08264">
    <property type="entry name" value="Anticodon_1"/>
    <property type="match status" value="1"/>
</dbReference>
<evidence type="ECO:0000256" key="7">
    <source>
        <dbReference type="ARBA" id="ARBA00022723"/>
    </source>
</evidence>
<dbReference type="SUPFAM" id="SSF50677">
    <property type="entry name" value="ValRS/IleRS/LeuRS editing domain"/>
    <property type="match status" value="1"/>
</dbReference>
<dbReference type="Gene3D" id="3.90.740.10">
    <property type="entry name" value="Valyl/Leucyl/Isoleucyl-tRNA synthetase, editing domain"/>
    <property type="match status" value="1"/>
</dbReference>
<dbReference type="Gene3D" id="3.40.50.1240">
    <property type="entry name" value="Phosphoglycerate mutase-like"/>
    <property type="match status" value="1"/>
</dbReference>
<comment type="subunit">
    <text evidence="4 15">Monomer.</text>
</comment>
<dbReference type="InterPro" id="IPR013155">
    <property type="entry name" value="M/V/L/I-tRNA-synth_anticd-bd"/>
</dbReference>
<keyword evidence="10 15" id="KW-0067">ATP-binding</keyword>
<keyword evidence="8 15" id="KW-0547">Nucleotide-binding</keyword>
<dbReference type="Pfam" id="PF19302">
    <property type="entry name" value="DUF5915"/>
    <property type="match status" value="1"/>
</dbReference>
<evidence type="ECO:0000259" key="18">
    <source>
        <dbReference type="Pfam" id="PF08264"/>
    </source>
</evidence>
<dbReference type="PRINTS" id="PR00984">
    <property type="entry name" value="TRNASYNTHILE"/>
</dbReference>
<dbReference type="Pfam" id="PF00133">
    <property type="entry name" value="tRNA-synt_1"/>
    <property type="match status" value="2"/>
</dbReference>
<dbReference type="GO" id="GO:0000049">
    <property type="term" value="F:tRNA binding"/>
    <property type="evidence" value="ECO:0007669"/>
    <property type="project" value="InterPro"/>
</dbReference>
<evidence type="ECO:0000256" key="1">
    <source>
        <dbReference type="ARBA" id="ARBA00001947"/>
    </source>
</evidence>
<protein>
    <recommendedName>
        <fullName evidence="15">Isoleucine--tRNA ligase</fullName>
        <ecNumber evidence="15">6.1.1.5</ecNumber>
    </recommendedName>
    <alternativeName>
        <fullName evidence="15">Isoleucyl-tRNA synthetase</fullName>
        <shortName evidence="15">IleRS</shortName>
    </alternativeName>
</protein>
<feature type="domain" description="Methionyl/Valyl/Leucyl/Isoleucyl-tRNA synthetase anticodon-binding" evidence="18">
    <location>
        <begin position="926"/>
        <end position="1076"/>
    </location>
</feature>
<dbReference type="PANTHER" id="PTHR42780">
    <property type="entry name" value="SOLEUCYL-TRNA SYNTHETASE"/>
    <property type="match status" value="1"/>
</dbReference>
<dbReference type="SUPFAM" id="SSF52374">
    <property type="entry name" value="Nucleotidylyl transferase"/>
    <property type="match status" value="1"/>
</dbReference>
<evidence type="ECO:0000256" key="11">
    <source>
        <dbReference type="ARBA" id="ARBA00022917"/>
    </source>
</evidence>
<dbReference type="AlphaFoldDB" id="A0A2H0ULL5"/>
<name>A0A2H0ULL5_9BACT</name>
<dbReference type="Pfam" id="PF00300">
    <property type="entry name" value="His_Phos_1"/>
    <property type="match status" value="1"/>
</dbReference>
<dbReference type="GO" id="GO:0005524">
    <property type="term" value="F:ATP binding"/>
    <property type="evidence" value="ECO:0007669"/>
    <property type="project" value="UniProtKB-UniRule"/>
</dbReference>
<dbReference type="InterPro" id="IPR002300">
    <property type="entry name" value="aa-tRNA-synth_Ia"/>
</dbReference>
<feature type="domain" description="Aminoacyl-tRNA synthetase class Ia" evidence="17">
    <location>
        <begin position="722"/>
        <end position="881"/>
    </location>
</feature>
<feature type="short sequence motif" description="'HIGH' region" evidence="15">
    <location>
        <begin position="49"/>
        <end position="59"/>
    </location>
</feature>
<evidence type="ECO:0000313" key="19">
    <source>
        <dbReference type="EMBL" id="PIR87309.1"/>
    </source>
</evidence>
<feature type="binding site" evidence="16">
    <location>
        <begin position="530"/>
        <end position="537"/>
    </location>
    <ligand>
        <name>substrate</name>
    </ligand>
</feature>
<dbReference type="InterPro" id="IPR013078">
    <property type="entry name" value="His_Pase_superF_clade-1"/>
</dbReference>
<comment type="similarity">
    <text evidence="3 15">Belongs to the class-I aminoacyl-tRNA synthetase family. IleS type 2 subfamily.</text>
</comment>
<evidence type="ECO:0000256" key="4">
    <source>
        <dbReference type="ARBA" id="ARBA00011245"/>
    </source>
</evidence>
<gene>
    <name evidence="15" type="primary">ileS</name>
    <name evidence="19" type="ORF">COU11_00990</name>
</gene>
<dbReference type="InterPro" id="IPR014729">
    <property type="entry name" value="Rossmann-like_a/b/a_fold"/>
</dbReference>
<evidence type="ECO:0000256" key="8">
    <source>
        <dbReference type="ARBA" id="ARBA00022741"/>
    </source>
</evidence>
<evidence type="ECO:0000256" key="9">
    <source>
        <dbReference type="ARBA" id="ARBA00022833"/>
    </source>
</evidence>
<feature type="short sequence motif" description="'KMSKS' region" evidence="15">
    <location>
        <begin position="843"/>
        <end position="847"/>
    </location>
</feature>
<dbReference type="InterPro" id="IPR033709">
    <property type="entry name" value="Anticodon_Ile_ABEc"/>
</dbReference>
<dbReference type="SUPFAM" id="SSF47323">
    <property type="entry name" value="Anticodon-binding domain of a subclass of class I aminoacyl-tRNA synthetases"/>
    <property type="match status" value="1"/>
</dbReference>
<dbReference type="CDD" id="cd07067">
    <property type="entry name" value="HP_PGM_like"/>
    <property type="match status" value="1"/>
</dbReference>
<evidence type="ECO:0000256" key="15">
    <source>
        <dbReference type="HAMAP-Rule" id="MF_02003"/>
    </source>
</evidence>
<feature type="binding site" evidence="16">
    <location>
        <position position="585"/>
    </location>
    <ligand>
        <name>substrate</name>
    </ligand>
</feature>
<dbReference type="HAMAP" id="MF_02003">
    <property type="entry name" value="Ile_tRNA_synth_type2"/>
    <property type="match status" value="1"/>
</dbReference>
<dbReference type="Gene3D" id="1.10.730.10">
    <property type="entry name" value="Isoleucyl-tRNA Synthetase, Domain 1"/>
    <property type="match status" value="1"/>
</dbReference>
<dbReference type="GO" id="GO:0002161">
    <property type="term" value="F:aminoacyl-tRNA deacylase activity"/>
    <property type="evidence" value="ECO:0007669"/>
    <property type="project" value="InterPro"/>
</dbReference>
<dbReference type="EMBL" id="PFBD01000008">
    <property type="protein sequence ID" value="PIR87309.1"/>
    <property type="molecule type" value="Genomic_DNA"/>
</dbReference>
<evidence type="ECO:0000256" key="13">
    <source>
        <dbReference type="ARBA" id="ARBA00025217"/>
    </source>
</evidence>
<dbReference type="SMART" id="SM00855">
    <property type="entry name" value="PGAM"/>
    <property type="match status" value="1"/>
</dbReference>
<dbReference type="SUPFAM" id="SSF53254">
    <property type="entry name" value="Phosphoglycerate mutase-like"/>
    <property type="match status" value="1"/>
</dbReference>
<evidence type="ECO:0000313" key="20">
    <source>
        <dbReference type="Proteomes" id="UP000229526"/>
    </source>
</evidence>
<dbReference type="GO" id="GO:0005737">
    <property type="term" value="C:cytoplasm"/>
    <property type="evidence" value="ECO:0007669"/>
    <property type="project" value="UniProtKB-SubCell"/>
</dbReference>
<dbReference type="InterPro" id="IPR002301">
    <property type="entry name" value="Ile-tRNA-ligase"/>
</dbReference>
<evidence type="ECO:0000256" key="3">
    <source>
        <dbReference type="ARBA" id="ARBA00007078"/>
    </source>
</evidence>
<evidence type="ECO:0000259" key="17">
    <source>
        <dbReference type="Pfam" id="PF00133"/>
    </source>
</evidence>
<accession>A0A2H0ULL5</accession>
<dbReference type="InterPro" id="IPR009008">
    <property type="entry name" value="Val/Leu/Ile-tRNA-synth_edit"/>
</dbReference>
<evidence type="ECO:0000256" key="6">
    <source>
        <dbReference type="ARBA" id="ARBA00022598"/>
    </source>
</evidence>
<dbReference type="Proteomes" id="UP000229526">
    <property type="component" value="Unassembled WGS sequence"/>
</dbReference>
<proteinExistence type="inferred from homology"/>
<evidence type="ECO:0000256" key="10">
    <source>
        <dbReference type="ARBA" id="ARBA00022840"/>
    </source>
</evidence>
<feature type="domain" description="Aminoacyl-tRNA synthetase class Ia" evidence="17">
    <location>
        <begin position="17"/>
        <end position="520"/>
    </location>
</feature>
<dbReference type="InterPro" id="IPR009080">
    <property type="entry name" value="tRNAsynth_Ia_anticodon-bd"/>
</dbReference>
<evidence type="ECO:0000256" key="5">
    <source>
        <dbReference type="ARBA" id="ARBA00022490"/>
    </source>
</evidence>
<sequence length="1212" mass="137793">MLKNLKNFSLPELEEKVLRFWKEQGIFAKSVAKNEGGKKGKFVFYEGPPTANGHPGIHHVLARSFKDIVPRYKTMQGFHVPRKAGWDTHGLPVELQAEKELGLNSKTEIEKYGVAEFNRYCKELIWKYRTEWEDLTTRMGYWTDLKHPYVTYEAGYMQTLWWILAQVNKQKLLQKGYRVVPWCTRCGTPLSSHELGQPGAYKTITDTSVYVKFKVKKESVKKLLPHFAKASRGNLAQNVFVLSWTTTPWTLPGNVALAVGKNIQYQLVRKQGEILIVAKGRAQAVLGDEDREVVAEVSGKQLVGLEYEQLFDIANLRNKKPIRQAHRKQAQGKSHQVYDANFVTDTDGTGVVHTAVMYGEDDFVLGVANGLPQNHTVDEAGKFNKEVKGLAGLYARSKKTSDAVIGHLQKKGYLLKTEEFEHEYPHCWRCGTALLYYARQSWFILMSKLKREMQQNNAQINWTPEHIKEGRFGQWLADLKDWSISRNRYWGTPLPVWECEKPKCGNTLVVGSLADLRKNAISTNKYFAVRHGEARHNVERLNAGGSEQGTNISRLTEKGEKQAQKAAAELKKQKPDIIFTSPYLRTKETAKAIAKATGAQVKTDKRLGEINCGVYNWKGIDSYHSSFSSKLERFTKAPDGEGAETLSDVRRRVMEFVREVEKKHQGKKIVIVSHGDPLWLLEGAMRGLSDEQLLESEWYPQPGHAGEIKGPVLSYDEDGRLDLHRPFIDEVRLRCPKCKKGEMQRVTDVMDAWFDSGSMPLAQHHFPFAQIGSGVGKSQISNPKSQDAAFREIDFPADYIAEAVDQTRGWFYTLLAVSTLLKKGPAYKNVISLGLIHDKNGIKMSKSKGNIVDPWAMMSSYGADAVRWYFYTMNDPGEAKNFDEMELAKVTRRLILIVYNSFVFWNSYAKKQDISKQSKRPTHILDQWILADLQLLVQKTTEHLDKYDIGSAARLIEAFTDDLSRWYIRRSRDRFQEQARGAATNQVDWESASYTLQLALQTLAQVMAPFMPFFSEALYQAMGGAGESVHLAEWPKVDRGYKNAKLISQMQTIRALAARALALRAEAGVKVRQPLAKLTLRDTEMQEWTELLEILKDEVNVKAVQFNESLLEVDSVQLDLTISKELREEGLIRELARMVQGLRADADYKMSDEIVLMIEGTDELSNLIQRHSVGLKKMVGAKDLVMRRTDKFEAELQTKLDASLVWIGVRKI</sequence>
<dbReference type="GO" id="GO:0004822">
    <property type="term" value="F:isoleucine-tRNA ligase activity"/>
    <property type="evidence" value="ECO:0007669"/>
    <property type="project" value="UniProtKB-UniRule"/>
</dbReference>
<keyword evidence="11 15" id="KW-0648">Protein biosynthesis</keyword>
<dbReference type="GO" id="GO:0008270">
    <property type="term" value="F:zinc ion binding"/>
    <property type="evidence" value="ECO:0007669"/>
    <property type="project" value="UniProtKB-UniRule"/>
</dbReference>
<evidence type="ECO:0000256" key="14">
    <source>
        <dbReference type="ARBA" id="ARBA00048359"/>
    </source>
</evidence>
<keyword evidence="6 15" id="KW-0436">Ligase</keyword>
<keyword evidence="12 15" id="KW-0030">Aminoacyl-tRNA synthetase</keyword>
<organism evidence="19 20">
    <name type="scientific">Candidatus Harrisonbacteria bacterium CG10_big_fil_rev_8_21_14_0_10_49_15</name>
    <dbReference type="NCBI Taxonomy" id="1974587"/>
    <lineage>
        <taxon>Bacteria</taxon>
        <taxon>Candidatus Harrisoniibacteriota</taxon>
    </lineage>
</organism>
<comment type="catalytic activity">
    <reaction evidence="14 15">
        <text>tRNA(Ile) + L-isoleucine + ATP = L-isoleucyl-tRNA(Ile) + AMP + diphosphate</text>
        <dbReference type="Rhea" id="RHEA:11060"/>
        <dbReference type="Rhea" id="RHEA-COMP:9666"/>
        <dbReference type="Rhea" id="RHEA-COMP:9695"/>
        <dbReference type="ChEBI" id="CHEBI:30616"/>
        <dbReference type="ChEBI" id="CHEBI:33019"/>
        <dbReference type="ChEBI" id="CHEBI:58045"/>
        <dbReference type="ChEBI" id="CHEBI:78442"/>
        <dbReference type="ChEBI" id="CHEBI:78528"/>
        <dbReference type="ChEBI" id="CHEBI:456215"/>
        <dbReference type="EC" id="6.1.1.5"/>
    </reaction>
</comment>
<dbReference type="FunFam" id="3.40.50.620:FF:000063">
    <property type="entry name" value="Isoleucine--tRNA ligase"/>
    <property type="match status" value="1"/>
</dbReference>